<sequence length="60" mass="6713">IPPSAPRLNTHLCFTHTRVSVPAAFLSDWLRCQQGKAQAPVRVLHTRIMHSLRARATVPT</sequence>
<protein>
    <submittedName>
        <fullName evidence="1">Uncharacterized protein</fullName>
    </submittedName>
</protein>
<reference evidence="1 2" key="1">
    <citation type="journal article" date="2018" name="Proc. R. Soc. B">
        <title>A non-coding region near Follistatin controls head colour polymorphism in the Gouldian finch.</title>
        <authorList>
            <person name="Toomey M.B."/>
            <person name="Marques C.I."/>
            <person name="Andrade P."/>
            <person name="Araujo P.M."/>
            <person name="Sabatino S."/>
            <person name="Gazda M.A."/>
            <person name="Afonso S."/>
            <person name="Lopes R.J."/>
            <person name="Corbo J.C."/>
            <person name="Carneiro M."/>
        </authorList>
    </citation>
    <scope>NUCLEOTIDE SEQUENCE [LARGE SCALE GENOMIC DNA]</scope>
    <source>
        <strain evidence="1">Red01</strain>
        <tissue evidence="1">Muscle</tissue>
    </source>
</reference>
<dbReference type="Proteomes" id="UP000276834">
    <property type="component" value="Unassembled WGS sequence"/>
</dbReference>
<name>A0A3L8T109_CHLGU</name>
<comment type="caution">
    <text evidence="1">The sequence shown here is derived from an EMBL/GenBank/DDBJ whole genome shotgun (WGS) entry which is preliminary data.</text>
</comment>
<feature type="non-terminal residue" evidence="1">
    <location>
        <position position="1"/>
    </location>
</feature>
<accession>A0A3L8T109</accession>
<organism evidence="1 2">
    <name type="scientific">Chloebia gouldiae</name>
    <name type="common">Gouldian finch</name>
    <name type="synonym">Erythrura gouldiae</name>
    <dbReference type="NCBI Taxonomy" id="44316"/>
    <lineage>
        <taxon>Eukaryota</taxon>
        <taxon>Metazoa</taxon>
        <taxon>Chordata</taxon>
        <taxon>Craniata</taxon>
        <taxon>Vertebrata</taxon>
        <taxon>Euteleostomi</taxon>
        <taxon>Archelosauria</taxon>
        <taxon>Archosauria</taxon>
        <taxon>Dinosauria</taxon>
        <taxon>Saurischia</taxon>
        <taxon>Theropoda</taxon>
        <taxon>Coelurosauria</taxon>
        <taxon>Aves</taxon>
        <taxon>Neognathae</taxon>
        <taxon>Neoaves</taxon>
        <taxon>Telluraves</taxon>
        <taxon>Australaves</taxon>
        <taxon>Passeriformes</taxon>
        <taxon>Passeroidea</taxon>
        <taxon>Passeridae</taxon>
        <taxon>Chloebia</taxon>
    </lineage>
</organism>
<evidence type="ECO:0000313" key="1">
    <source>
        <dbReference type="EMBL" id="RLW13338.1"/>
    </source>
</evidence>
<gene>
    <name evidence="1" type="ORF">DV515_00000054</name>
</gene>
<dbReference type="EMBL" id="QUSF01000001">
    <property type="protein sequence ID" value="RLW13338.1"/>
    <property type="molecule type" value="Genomic_DNA"/>
</dbReference>
<keyword evidence="2" id="KW-1185">Reference proteome</keyword>
<dbReference type="AlphaFoldDB" id="A0A3L8T109"/>
<evidence type="ECO:0000313" key="2">
    <source>
        <dbReference type="Proteomes" id="UP000276834"/>
    </source>
</evidence>
<proteinExistence type="predicted"/>